<dbReference type="SUPFAM" id="SSF51735">
    <property type="entry name" value="NAD(P)-binding Rossmann-fold domains"/>
    <property type="match status" value="1"/>
</dbReference>
<evidence type="ECO:0000313" key="2">
    <source>
        <dbReference type="EMBL" id="NEE14588.1"/>
    </source>
</evidence>
<organism evidence="2">
    <name type="scientific">Streptomyces sp. SID7499</name>
    <dbReference type="NCBI Taxonomy" id="2706086"/>
    <lineage>
        <taxon>Bacteria</taxon>
        <taxon>Bacillati</taxon>
        <taxon>Actinomycetota</taxon>
        <taxon>Actinomycetes</taxon>
        <taxon>Kitasatosporales</taxon>
        <taxon>Streptomycetaceae</taxon>
        <taxon>Streptomyces</taxon>
    </lineage>
</organism>
<evidence type="ECO:0000256" key="1">
    <source>
        <dbReference type="SAM" id="MobiDB-lite"/>
    </source>
</evidence>
<name>A0A6G3X9W4_9ACTN</name>
<dbReference type="PANTHER" id="PTHR43162:SF1">
    <property type="entry name" value="PRESTALK A DIFFERENTIATION PROTEIN A"/>
    <property type="match status" value="1"/>
</dbReference>
<protein>
    <recommendedName>
        <fullName evidence="3">NmrA family transcriptional regulator</fullName>
    </recommendedName>
</protein>
<comment type="caution">
    <text evidence="2">The sequence shown here is derived from an EMBL/GenBank/DDBJ whole genome shotgun (WGS) entry which is preliminary data.</text>
</comment>
<evidence type="ECO:0008006" key="3">
    <source>
        <dbReference type="Google" id="ProtNLM"/>
    </source>
</evidence>
<feature type="compositionally biased region" description="Gly residues" evidence="1">
    <location>
        <begin position="33"/>
        <end position="51"/>
    </location>
</feature>
<dbReference type="EMBL" id="JAAGMN010005158">
    <property type="protein sequence ID" value="NEE14588.1"/>
    <property type="molecule type" value="Genomic_DNA"/>
</dbReference>
<sequence length="145" mass="14649">MTENAFTRRDNDSGDSNGENGGRGVGRMTEPGAGAGAGTGTGTGTNEGTGEGTVLVTSGTGKTGRRVVERLTALGVPVRSGSRTGAVPFDWQDASGWAAALRGVRAAYVAYYPDLAVPGAAEAMADFGRIAEACGVRRVVLLSGR</sequence>
<dbReference type="AlphaFoldDB" id="A0A6G3X9W4"/>
<reference evidence="2" key="1">
    <citation type="submission" date="2020-01" db="EMBL/GenBank/DDBJ databases">
        <title>Insect and environment-associated Actinomycetes.</title>
        <authorList>
            <person name="Currrie C."/>
            <person name="Chevrette M."/>
            <person name="Carlson C."/>
            <person name="Stubbendieck R."/>
            <person name="Wendt-Pienkowski E."/>
        </authorList>
    </citation>
    <scope>NUCLEOTIDE SEQUENCE</scope>
    <source>
        <strain evidence="2">SID7499</strain>
    </source>
</reference>
<dbReference type="Gene3D" id="3.40.50.720">
    <property type="entry name" value="NAD(P)-binding Rossmann-like Domain"/>
    <property type="match status" value="1"/>
</dbReference>
<proteinExistence type="predicted"/>
<feature type="non-terminal residue" evidence="2">
    <location>
        <position position="145"/>
    </location>
</feature>
<gene>
    <name evidence="2" type="ORF">G3M58_49995</name>
</gene>
<feature type="compositionally biased region" description="Basic and acidic residues" evidence="1">
    <location>
        <begin position="1"/>
        <end position="12"/>
    </location>
</feature>
<dbReference type="InterPro" id="IPR051604">
    <property type="entry name" value="Ergot_Alk_Oxidoreductase"/>
</dbReference>
<accession>A0A6G3X9W4</accession>
<feature type="region of interest" description="Disordered" evidence="1">
    <location>
        <begin position="1"/>
        <end position="62"/>
    </location>
</feature>
<dbReference type="PANTHER" id="PTHR43162">
    <property type="match status" value="1"/>
</dbReference>
<dbReference type="InterPro" id="IPR036291">
    <property type="entry name" value="NAD(P)-bd_dom_sf"/>
</dbReference>